<dbReference type="InterPro" id="IPR044824">
    <property type="entry name" value="MAIN-like"/>
</dbReference>
<name>A0A396IN37_MEDTR</name>
<feature type="domain" description="Aminotransferase-like plant mobile" evidence="1">
    <location>
        <begin position="80"/>
        <end position="127"/>
    </location>
</feature>
<dbReference type="Gramene" id="rna15181">
    <property type="protein sequence ID" value="RHN67049.1"/>
    <property type="gene ID" value="gene15181"/>
</dbReference>
<dbReference type="GO" id="GO:0010073">
    <property type="term" value="P:meristem maintenance"/>
    <property type="evidence" value="ECO:0007669"/>
    <property type="project" value="InterPro"/>
</dbReference>
<evidence type="ECO:0000259" key="1">
    <source>
        <dbReference type="Pfam" id="PF10536"/>
    </source>
</evidence>
<accession>A0A396IN37</accession>
<dbReference type="GO" id="GO:0008483">
    <property type="term" value="F:transaminase activity"/>
    <property type="evidence" value="ECO:0007669"/>
    <property type="project" value="UniProtKB-KW"/>
</dbReference>
<proteinExistence type="predicted"/>
<dbReference type="Proteomes" id="UP000265566">
    <property type="component" value="Chromosome 3"/>
</dbReference>
<dbReference type="Pfam" id="PF10536">
    <property type="entry name" value="PMD"/>
    <property type="match status" value="1"/>
</dbReference>
<protein>
    <submittedName>
        <fullName evidence="2">Putative aminotransferase-like, plant mobile domain-containing protein</fullName>
    </submittedName>
</protein>
<dbReference type="PANTHER" id="PTHR46033">
    <property type="entry name" value="PROTEIN MAIN-LIKE 2"/>
    <property type="match status" value="1"/>
</dbReference>
<dbReference type="PANTHER" id="PTHR46033:SF67">
    <property type="entry name" value="AMINOTRANSFERASE-LIKE, PLANT MOBILE DOMAIN FAMILY PROTEIN"/>
    <property type="match status" value="1"/>
</dbReference>
<keyword evidence="2" id="KW-0808">Transferase</keyword>
<dbReference type="AlphaFoldDB" id="A0A396IN37"/>
<dbReference type="EMBL" id="PSQE01000003">
    <property type="protein sequence ID" value="RHN67049.1"/>
    <property type="molecule type" value="Genomic_DNA"/>
</dbReference>
<comment type="caution">
    <text evidence="2">The sequence shown here is derived from an EMBL/GenBank/DDBJ whole genome shotgun (WGS) entry which is preliminary data.</text>
</comment>
<evidence type="ECO:0000313" key="2">
    <source>
        <dbReference type="EMBL" id="RHN67049.1"/>
    </source>
</evidence>
<reference evidence="2" key="1">
    <citation type="journal article" date="2018" name="Nat. Plants">
        <title>Whole-genome landscape of Medicago truncatula symbiotic genes.</title>
        <authorList>
            <person name="Pecrix Y."/>
            <person name="Gamas P."/>
            <person name="Carrere S."/>
        </authorList>
    </citation>
    <scope>NUCLEOTIDE SEQUENCE</scope>
    <source>
        <tissue evidence="2">Leaves</tissue>
    </source>
</reference>
<organism evidence="2">
    <name type="scientific">Medicago truncatula</name>
    <name type="common">Barrel medic</name>
    <name type="synonym">Medicago tribuloides</name>
    <dbReference type="NCBI Taxonomy" id="3880"/>
    <lineage>
        <taxon>Eukaryota</taxon>
        <taxon>Viridiplantae</taxon>
        <taxon>Streptophyta</taxon>
        <taxon>Embryophyta</taxon>
        <taxon>Tracheophyta</taxon>
        <taxon>Spermatophyta</taxon>
        <taxon>Magnoliopsida</taxon>
        <taxon>eudicotyledons</taxon>
        <taxon>Gunneridae</taxon>
        <taxon>Pentapetalae</taxon>
        <taxon>rosids</taxon>
        <taxon>fabids</taxon>
        <taxon>Fabales</taxon>
        <taxon>Fabaceae</taxon>
        <taxon>Papilionoideae</taxon>
        <taxon>50 kb inversion clade</taxon>
        <taxon>NPAAA clade</taxon>
        <taxon>Hologalegina</taxon>
        <taxon>IRL clade</taxon>
        <taxon>Trifolieae</taxon>
        <taxon>Medicago</taxon>
    </lineage>
</organism>
<dbReference type="InterPro" id="IPR019557">
    <property type="entry name" value="AminoTfrase-like_pln_mobile"/>
</dbReference>
<keyword evidence="2" id="KW-0032">Aminotransferase</keyword>
<gene>
    <name evidence="2" type="ORF">MtrunA17_Chr3g0098441</name>
</gene>
<sequence>MVSPSTGENLTLREAFFIKSSIKHSTPPPPLFSIFSQTTTNSPLQVKYNGWRIQPKLQPEWNNWVTKLQPKFESLWIKTGIYHAIKASTYEIKRDDDLMLQLANRWCSKTNTFVFPWGESTITLEDIK</sequence>